<comment type="caution">
    <text evidence="2">The sequence shown here is derived from an EMBL/GenBank/DDBJ whole genome shotgun (WGS) entry which is preliminary data.</text>
</comment>
<keyword evidence="1" id="KW-1133">Transmembrane helix</keyword>
<dbReference type="Proteomes" id="UP000578112">
    <property type="component" value="Unassembled WGS sequence"/>
</dbReference>
<feature type="transmembrane region" description="Helical" evidence="1">
    <location>
        <begin position="24"/>
        <end position="42"/>
    </location>
</feature>
<gene>
    <name evidence="2" type="ORF">BJ971_007978</name>
</gene>
<name>A0A7W7MV51_9ACTN</name>
<dbReference type="EMBL" id="JACHNH010000001">
    <property type="protein sequence ID" value="MBB4767422.1"/>
    <property type="molecule type" value="Genomic_DNA"/>
</dbReference>
<keyword evidence="1" id="KW-0472">Membrane</keyword>
<sequence length="76" mass="7752">MAAVLVTVFGPTLSGWQTELLAQPAVWTVPLAFTVMVAGSLLTRGRVPADVGATMLAAAHPGSSVKETLRNACSAS</sequence>
<evidence type="ECO:0000313" key="3">
    <source>
        <dbReference type="Proteomes" id="UP000578112"/>
    </source>
</evidence>
<keyword evidence="3" id="KW-1185">Reference proteome</keyword>
<organism evidence="2 3">
    <name type="scientific">Actinoplanes digitatis</name>
    <dbReference type="NCBI Taxonomy" id="1868"/>
    <lineage>
        <taxon>Bacteria</taxon>
        <taxon>Bacillati</taxon>
        <taxon>Actinomycetota</taxon>
        <taxon>Actinomycetes</taxon>
        <taxon>Micromonosporales</taxon>
        <taxon>Micromonosporaceae</taxon>
        <taxon>Actinoplanes</taxon>
    </lineage>
</organism>
<accession>A0A7W7MV51</accession>
<protein>
    <submittedName>
        <fullName evidence="2">Uncharacterized protein</fullName>
    </submittedName>
</protein>
<reference evidence="2 3" key="1">
    <citation type="submission" date="2020-08" db="EMBL/GenBank/DDBJ databases">
        <title>Sequencing the genomes of 1000 actinobacteria strains.</title>
        <authorList>
            <person name="Klenk H.-P."/>
        </authorList>
    </citation>
    <scope>NUCLEOTIDE SEQUENCE [LARGE SCALE GENOMIC DNA]</scope>
    <source>
        <strain evidence="2 3">DSM 43149</strain>
    </source>
</reference>
<proteinExistence type="predicted"/>
<evidence type="ECO:0000256" key="1">
    <source>
        <dbReference type="SAM" id="Phobius"/>
    </source>
</evidence>
<evidence type="ECO:0000313" key="2">
    <source>
        <dbReference type="EMBL" id="MBB4767422.1"/>
    </source>
</evidence>
<dbReference type="AlphaFoldDB" id="A0A7W7MV51"/>
<keyword evidence="1" id="KW-0812">Transmembrane</keyword>